<evidence type="ECO:0000313" key="2">
    <source>
        <dbReference type="Proteomes" id="UP000035553"/>
    </source>
</evidence>
<feature type="non-terminal residue" evidence="1">
    <location>
        <position position="1"/>
    </location>
</feature>
<dbReference type="EMBL" id="AFVQ02000225">
    <property type="protein sequence ID" value="KLI01314.1"/>
    <property type="molecule type" value="Genomic_DNA"/>
</dbReference>
<organism evidence="1 2">
    <name type="scientific">Sporolactobacillus inulinus CASD</name>
    <dbReference type="NCBI Taxonomy" id="1069536"/>
    <lineage>
        <taxon>Bacteria</taxon>
        <taxon>Bacillati</taxon>
        <taxon>Bacillota</taxon>
        <taxon>Bacilli</taxon>
        <taxon>Bacillales</taxon>
        <taxon>Sporolactobacillaceae</taxon>
        <taxon>Sporolactobacillus</taxon>
    </lineage>
</organism>
<protein>
    <submittedName>
        <fullName evidence="1">Uncharacterized protein</fullName>
    </submittedName>
</protein>
<evidence type="ECO:0000313" key="1">
    <source>
        <dbReference type="EMBL" id="KLI01314.1"/>
    </source>
</evidence>
<accession>A0A0U1QKI5</accession>
<name>A0A0U1QKI5_9BACL</name>
<dbReference type="Proteomes" id="UP000035553">
    <property type="component" value="Unassembled WGS sequence"/>
</dbReference>
<comment type="caution">
    <text evidence="1">The sequence shown here is derived from an EMBL/GenBank/DDBJ whole genome shotgun (WGS) entry which is preliminary data.</text>
</comment>
<reference evidence="1 2" key="1">
    <citation type="journal article" date="2011" name="J. Bacteriol.">
        <title>Draft genome sequence of Sporolactobacillus inulinus strain CASD, an efficient D-lactic acid-producing bacterium with high-concentration lactate tolerance capability.</title>
        <authorList>
            <person name="Yu B."/>
            <person name="Su F."/>
            <person name="Wang L."/>
            <person name="Xu K."/>
            <person name="Zhao B."/>
            <person name="Xu P."/>
        </authorList>
    </citation>
    <scope>NUCLEOTIDE SEQUENCE [LARGE SCALE GENOMIC DNA]</scope>
    <source>
        <strain evidence="1 2">CASD</strain>
    </source>
</reference>
<keyword evidence="2" id="KW-1185">Reference proteome</keyword>
<proteinExistence type="predicted"/>
<gene>
    <name evidence="1" type="ORF">SINU_14080</name>
</gene>
<dbReference type="STRING" id="1069536.SINU_14080"/>
<dbReference type="AlphaFoldDB" id="A0A0U1QKI5"/>
<sequence>RASETPQILACLRRLAVRPRQASNRSGDSALIRHESITQGCPVFLFLFAQKCPRAPPHLGKRVVMRKQDQICLGIFCGYFLGVRQKISKKGGFCLEEIHDNNP</sequence>